<gene>
    <name evidence="2" type="ORF">CCHR01_18359</name>
</gene>
<feature type="region of interest" description="Disordered" evidence="1">
    <location>
        <begin position="130"/>
        <end position="150"/>
    </location>
</feature>
<reference evidence="2" key="1">
    <citation type="submission" date="2023-01" db="EMBL/GenBank/DDBJ databases">
        <title>Colletotrichum chrysophilum M932 genome sequence.</title>
        <authorList>
            <person name="Baroncelli R."/>
        </authorList>
    </citation>
    <scope>NUCLEOTIDE SEQUENCE</scope>
    <source>
        <strain evidence="2">M932</strain>
    </source>
</reference>
<organism evidence="2 3">
    <name type="scientific">Colletotrichum chrysophilum</name>
    <dbReference type="NCBI Taxonomy" id="1836956"/>
    <lineage>
        <taxon>Eukaryota</taxon>
        <taxon>Fungi</taxon>
        <taxon>Dikarya</taxon>
        <taxon>Ascomycota</taxon>
        <taxon>Pezizomycotina</taxon>
        <taxon>Sordariomycetes</taxon>
        <taxon>Hypocreomycetidae</taxon>
        <taxon>Glomerellales</taxon>
        <taxon>Glomerellaceae</taxon>
        <taxon>Colletotrichum</taxon>
        <taxon>Colletotrichum gloeosporioides species complex</taxon>
    </lineage>
</organism>
<name>A0AAD9A094_9PEZI</name>
<keyword evidence="3" id="KW-1185">Reference proteome</keyword>
<comment type="caution">
    <text evidence="2">The sequence shown here is derived from an EMBL/GenBank/DDBJ whole genome shotgun (WGS) entry which is preliminary data.</text>
</comment>
<feature type="region of interest" description="Disordered" evidence="1">
    <location>
        <begin position="79"/>
        <end position="110"/>
    </location>
</feature>
<protein>
    <submittedName>
        <fullName evidence="2">Uncharacterized protein</fullName>
    </submittedName>
</protein>
<evidence type="ECO:0000313" key="2">
    <source>
        <dbReference type="EMBL" id="KAK1839016.1"/>
    </source>
</evidence>
<dbReference type="AlphaFoldDB" id="A0AAD9A094"/>
<evidence type="ECO:0000256" key="1">
    <source>
        <dbReference type="SAM" id="MobiDB-lite"/>
    </source>
</evidence>
<sequence>MPSPQTRQRGRTDDVHPTTPDGTARQPQPTGLPPPNAGNPISTARPRHVQDPPYPEGQQEKLRPMQCRSAALRASIIRRPIWPSGGPSAAGVGFQRQSSHAQTYGEERQRERRAETFCEILVLANNEQLRCGGGAGSSSPPPRSLLSWPT</sequence>
<dbReference type="EMBL" id="JAQOWY010000731">
    <property type="protein sequence ID" value="KAK1839016.1"/>
    <property type="molecule type" value="Genomic_DNA"/>
</dbReference>
<proteinExistence type="predicted"/>
<dbReference type="Proteomes" id="UP001243330">
    <property type="component" value="Unassembled WGS sequence"/>
</dbReference>
<feature type="region of interest" description="Disordered" evidence="1">
    <location>
        <begin position="1"/>
        <end position="65"/>
    </location>
</feature>
<accession>A0AAD9A094</accession>
<evidence type="ECO:0000313" key="3">
    <source>
        <dbReference type="Proteomes" id="UP001243330"/>
    </source>
</evidence>